<dbReference type="InterPro" id="IPR000073">
    <property type="entry name" value="AB_hydrolase_1"/>
</dbReference>
<dbReference type="SUPFAM" id="SSF53474">
    <property type="entry name" value="alpha/beta-Hydrolases"/>
    <property type="match status" value="1"/>
</dbReference>
<dbReference type="InterPro" id="IPR029058">
    <property type="entry name" value="AB_hydrolase_fold"/>
</dbReference>
<dbReference type="PRINTS" id="PR00111">
    <property type="entry name" value="ABHYDROLASE"/>
</dbReference>
<feature type="domain" description="AB hydrolase-1" evidence="1">
    <location>
        <begin position="26"/>
        <end position="130"/>
    </location>
</feature>
<dbReference type="Proteomes" id="UP000604341">
    <property type="component" value="Unassembled WGS sequence"/>
</dbReference>
<reference evidence="3" key="1">
    <citation type="journal article" date="2019" name="Int. J. Syst. Evol. Microbiol.">
        <title>The Global Catalogue of Microorganisms (GCM) 10K type strain sequencing project: providing services to taxonomists for standard genome sequencing and annotation.</title>
        <authorList>
            <consortium name="The Broad Institute Genomics Platform"/>
            <consortium name="The Broad Institute Genome Sequencing Center for Infectious Disease"/>
            <person name="Wu L."/>
            <person name="Ma J."/>
        </authorList>
    </citation>
    <scope>NUCLEOTIDE SEQUENCE [LARGE SCALE GENOMIC DNA]</scope>
    <source>
        <strain evidence="3">JCM 19173</strain>
    </source>
</reference>
<keyword evidence="3" id="KW-1185">Reference proteome</keyword>
<evidence type="ECO:0000313" key="2">
    <source>
        <dbReference type="EMBL" id="GGK88138.1"/>
    </source>
</evidence>
<dbReference type="Pfam" id="PF00561">
    <property type="entry name" value="Abhydrolase_1"/>
    <property type="match status" value="1"/>
</dbReference>
<proteinExistence type="predicted"/>
<gene>
    <name evidence="2" type="ORF">GCM10010844_03400</name>
</gene>
<evidence type="ECO:0000259" key="1">
    <source>
        <dbReference type="Pfam" id="PF00561"/>
    </source>
</evidence>
<dbReference type="Gene3D" id="3.40.50.1820">
    <property type="entry name" value="alpha/beta hydrolase"/>
    <property type="match status" value="1"/>
</dbReference>
<accession>A0ABQ2FDQ0</accession>
<sequence>MLRGVSTESFTHDGAHLSVRRTGVGPPVVLVHGLSGSTRWWRFNVPALKQEHTVYSLDLSGYGLSRGRPSRTVREAADLICAWLDTHDLRAVTLVGHSMGGQISLHVAAQRPERVQNLVLVCASGLLRANAARTALHLPRAAWLGERRFIGRIVLDGLRAGPVNLWRNATDLLRDTVQDALPFIHARTLIVWGERDILVPIALGQLLHEALPGSRFEVIPRAGHVAMVDRPAAFNAILLDFLGRGEAGTSA</sequence>
<organism evidence="2 3">
    <name type="scientific">Deinococcus radiotolerans</name>
    <dbReference type="NCBI Taxonomy" id="1309407"/>
    <lineage>
        <taxon>Bacteria</taxon>
        <taxon>Thermotogati</taxon>
        <taxon>Deinococcota</taxon>
        <taxon>Deinococci</taxon>
        <taxon>Deinococcales</taxon>
        <taxon>Deinococcaceae</taxon>
        <taxon>Deinococcus</taxon>
    </lineage>
</organism>
<evidence type="ECO:0000313" key="3">
    <source>
        <dbReference type="Proteomes" id="UP000604341"/>
    </source>
</evidence>
<dbReference type="PANTHER" id="PTHR46438">
    <property type="entry name" value="ALPHA/BETA-HYDROLASES SUPERFAMILY PROTEIN"/>
    <property type="match status" value="1"/>
</dbReference>
<dbReference type="PANTHER" id="PTHR46438:SF11">
    <property type="entry name" value="LIPASE-RELATED"/>
    <property type="match status" value="1"/>
</dbReference>
<dbReference type="EMBL" id="BMPE01000001">
    <property type="protein sequence ID" value="GGK88138.1"/>
    <property type="molecule type" value="Genomic_DNA"/>
</dbReference>
<comment type="caution">
    <text evidence="2">The sequence shown here is derived from an EMBL/GenBank/DDBJ whole genome shotgun (WGS) entry which is preliminary data.</text>
</comment>
<protein>
    <submittedName>
        <fullName evidence="2">Dihydrolipoamide acetyltransferase</fullName>
    </submittedName>
</protein>
<name>A0ABQ2FDQ0_9DEIO</name>